<dbReference type="GO" id="GO:0009103">
    <property type="term" value="P:lipopolysaccharide biosynthetic process"/>
    <property type="evidence" value="ECO:0007669"/>
    <property type="project" value="UniProtKB-KW"/>
</dbReference>
<dbReference type="PANTHER" id="PTHR42866">
    <property type="entry name" value="3-DEOXY-MANNO-OCTULOSONATE CYTIDYLYLTRANSFERASE"/>
    <property type="match status" value="1"/>
</dbReference>
<sequence length="252" mass="27918">MIMTSDPRSCILIPARFASSRYPGKPLVPLLGKPMILWVAELAARAVGQAHVHVATDDEQIRDTVEGAGFSALMTGSGALTGTDRLAEAARQIDYDIYINLQGDEPLVDPEDIRRCIALKSQHPDCIINGFTWLGEDEDPSSVNIPKVITNEAGFMVYMSRQAVPGFKDPAEAPRRYKKQVCIYGFSRAELDAFADFGRKGALERHEDIEILRFLELDRRVMMYECSPGSLAVDVEEDVAAVEAEMRRRGLG</sequence>
<dbReference type="InterPro" id="IPR029044">
    <property type="entry name" value="Nucleotide-diphossugar_trans"/>
</dbReference>
<keyword evidence="3" id="KW-0448">Lipopolysaccharide biosynthesis</keyword>
<dbReference type="GO" id="GO:0005829">
    <property type="term" value="C:cytosol"/>
    <property type="evidence" value="ECO:0007669"/>
    <property type="project" value="TreeGrafter"/>
</dbReference>
<dbReference type="GO" id="GO:0008690">
    <property type="term" value="F:3-deoxy-manno-octulosonate cytidylyltransferase activity"/>
    <property type="evidence" value="ECO:0007669"/>
    <property type="project" value="InterPro"/>
</dbReference>
<keyword evidence="5" id="KW-1185">Reference proteome</keyword>
<accession>A0A0K0XWT2</accession>
<dbReference type="KEGG" id="wma:WM2015_1763"/>
<dbReference type="Pfam" id="PF02348">
    <property type="entry name" value="CTP_transf_3"/>
    <property type="match status" value="1"/>
</dbReference>
<dbReference type="Proteomes" id="UP000066624">
    <property type="component" value="Chromosome"/>
</dbReference>
<dbReference type="Gene3D" id="3.90.550.10">
    <property type="entry name" value="Spore Coat Polysaccharide Biosynthesis Protein SpsA, Chain A"/>
    <property type="match status" value="1"/>
</dbReference>
<evidence type="ECO:0000256" key="2">
    <source>
        <dbReference type="ARBA" id="ARBA00022695"/>
    </source>
</evidence>
<proteinExistence type="predicted"/>
<dbReference type="STRING" id="1579979.WM2015_1763"/>
<evidence type="ECO:0000256" key="1">
    <source>
        <dbReference type="ARBA" id="ARBA00022679"/>
    </source>
</evidence>
<keyword evidence="2 4" id="KW-0548">Nucleotidyltransferase</keyword>
<dbReference type="NCBIfam" id="NF003952">
    <property type="entry name" value="PRK05450.1-5"/>
    <property type="match status" value="1"/>
</dbReference>
<evidence type="ECO:0000313" key="5">
    <source>
        <dbReference type="Proteomes" id="UP000066624"/>
    </source>
</evidence>
<evidence type="ECO:0000256" key="3">
    <source>
        <dbReference type="ARBA" id="ARBA00022985"/>
    </source>
</evidence>
<keyword evidence="1 4" id="KW-0808">Transferase</keyword>
<protein>
    <submittedName>
        <fullName evidence="4">3-deoxy-manno-octulosonate cytidylyltransferase</fullName>
    </submittedName>
</protein>
<reference evidence="4 5" key="1">
    <citation type="submission" date="2015-07" db="EMBL/GenBank/DDBJ databases">
        <authorList>
            <person name="Noorani M."/>
        </authorList>
    </citation>
    <scope>NUCLEOTIDE SEQUENCE [LARGE SCALE GENOMIC DNA]</scope>
    <source>
        <strain evidence="4 5">KCTC 42284</strain>
    </source>
</reference>
<dbReference type="InterPro" id="IPR003329">
    <property type="entry name" value="Cytidylyl_trans"/>
</dbReference>
<dbReference type="AlphaFoldDB" id="A0A0K0XWT2"/>
<dbReference type="EMBL" id="CP012154">
    <property type="protein sequence ID" value="AKS42130.1"/>
    <property type="molecule type" value="Genomic_DNA"/>
</dbReference>
<dbReference type="PATRIC" id="fig|1579979.3.peg.1805"/>
<name>A0A0K0XWT2_9GAMM</name>
<organism evidence="4 5">
    <name type="scientific">Wenzhouxiangella marina</name>
    <dbReference type="NCBI Taxonomy" id="1579979"/>
    <lineage>
        <taxon>Bacteria</taxon>
        <taxon>Pseudomonadati</taxon>
        <taxon>Pseudomonadota</taxon>
        <taxon>Gammaproteobacteria</taxon>
        <taxon>Chromatiales</taxon>
        <taxon>Wenzhouxiangellaceae</taxon>
        <taxon>Wenzhouxiangella</taxon>
    </lineage>
</organism>
<dbReference type="SUPFAM" id="SSF53448">
    <property type="entry name" value="Nucleotide-diphospho-sugar transferases"/>
    <property type="match status" value="1"/>
</dbReference>
<evidence type="ECO:0000313" key="4">
    <source>
        <dbReference type="EMBL" id="AKS42130.1"/>
    </source>
</evidence>
<dbReference type="InterPro" id="IPR004528">
    <property type="entry name" value="KdsB"/>
</dbReference>
<dbReference type="PANTHER" id="PTHR42866:SF2">
    <property type="entry name" value="3-DEOXY-MANNO-OCTULOSONATE CYTIDYLYLTRANSFERASE, MITOCHONDRIAL"/>
    <property type="match status" value="1"/>
</dbReference>
<gene>
    <name evidence="4" type="ORF">WM2015_1763</name>
</gene>
<dbReference type="CDD" id="cd02517">
    <property type="entry name" value="CMP-KDO-Synthetase"/>
    <property type="match status" value="1"/>
</dbReference>